<keyword evidence="3" id="KW-1185">Reference proteome</keyword>
<protein>
    <submittedName>
        <fullName evidence="2">Uncharacterized protein</fullName>
    </submittedName>
</protein>
<proteinExistence type="predicted"/>
<dbReference type="STRING" id="661478.OP10G_4207"/>
<feature type="compositionally biased region" description="Polar residues" evidence="1">
    <location>
        <begin position="1"/>
        <end position="14"/>
    </location>
</feature>
<dbReference type="EMBL" id="CP007139">
    <property type="protein sequence ID" value="AIE87575.1"/>
    <property type="molecule type" value="Genomic_DNA"/>
</dbReference>
<dbReference type="AlphaFoldDB" id="A0A068NXU0"/>
<feature type="region of interest" description="Disordered" evidence="1">
    <location>
        <begin position="1"/>
        <end position="24"/>
    </location>
</feature>
<dbReference type="KEGG" id="fgi:OP10G_4207"/>
<accession>A0A068NXU0</accession>
<evidence type="ECO:0000313" key="3">
    <source>
        <dbReference type="Proteomes" id="UP000027982"/>
    </source>
</evidence>
<reference evidence="2 3" key="1">
    <citation type="journal article" date="2014" name="PLoS ONE">
        <title>The first complete genome sequence of the class fimbriimonadia in the phylum armatimonadetes.</title>
        <authorList>
            <person name="Hu Z.Y."/>
            <person name="Wang Y.Z."/>
            <person name="Im W.T."/>
            <person name="Wang S.Y."/>
            <person name="Zhao G.P."/>
            <person name="Zheng H.J."/>
            <person name="Quan Z.X."/>
        </authorList>
    </citation>
    <scope>NUCLEOTIDE SEQUENCE [LARGE SCALE GENOMIC DNA]</scope>
    <source>
        <strain evidence="2">Gsoil 348</strain>
    </source>
</reference>
<name>A0A068NXU0_FIMGI</name>
<dbReference type="Proteomes" id="UP000027982">
    <property type="component" value="Chromosome"/>
</dbReference>
<sequence length="162" mass="18176">MRDAFQNSGIQFQPGTPPSAEDQKKLQDMMTKLNEENTKEINAILDADQQKRLKEIFVQFQGNAIAGNADYQKDLGITDDQKAKIAELQKKQGEAMQALFQKMRDQEIDRQGFTEATEKNTKIMNDEIGKILTDDQKKKIADWSGKPFVKKDQPGGRGGGGL</sequence>
<dbReference type="HOGENOM" id="CLU_1632940_0_0_0"/>
<organism evidence="2 3">
    <name type="scientific">Fimbriimonas ginsengisoli Gsoil 348</name>
    <dbReference type="NCBI Taxonomy" id="661478"/>
    <lineage>
        <taxon>Bacteria</taxon>
        <taxon>Bacillati</taxon>
        <taxon>Armatimonadota</taxon>
        <taxon>Fimbriimonadia</taxon>
        <taxon>Fimbriimonadales</taxon>
        <taxon>Fimbriimonadaceae</taxon>
        <taxon>Fimbriimonas</taxon>
    </lineage>
</organism>
<feature type="region of interest" description="Disordered" evidence="1">
    <location>
        <begin position="142"/>
        <end position="162"/>
    </location>
</feature>
<gene>
    <name evidence="2" type="ORF">OP10G_4207</name>
</gene>
<evidence type="ECO:0000256" key="1">
    <source>
        <dbReference type="SAM" id="MobiDB-lite"/>
    </source>
</evidence>
<evidence type="ECO:0000313" key="2">
    <source>
        <dbReference type="EMBL" id="AIE87575.1"/>
    </source>
</evidence>